<evidence type="ECO:0000313" key="2">
    <source>
        <dbReference type="Proteomes" id="UP000000927"/>
    </source>
</evidence>
<evidence type="ECO:0000313" key="1">
    <source>
        <dbReference type="EMBL" id="ADE83390.1"/>
    </source>
</evidence>
<dbReference type="eggNOG" id="ENOG50333D2">
    <property type="taxonomic scope" value="Bacteria"/>
</dbReference>
<dbReference type="GeneID" id="31501309"/>
<protein>
    <submittedName>
        <fullName evidence="1">Conserved domain protein</fullName>
    </submittedName>
</protein>
<dbReference type="AlphaFoldDB" id="D5ETU2"/>
<dbReference type="STRING" id="264731.PRU_1754"/>
<gene>
    <name evidence="1" type="ordered locus">PRU_1754</name>
</gene>
<dbReference type="KEGG" id="pru:PRU_1754"/>
<dbReference type="InterPro" id="IPR031832">
    <property type="entry name" value="DUF4747"/>
</dbReference>
<sequence>MEERKIRELNYKVQMINVKLMSDSRTGDAAYTDIIKKINQEKVSIPIRGDRHMILRTLFNNVVEVNGRNWDVLYGSISTYTVIDGKDWINLENMEVESVDLPRNTFPNLKESDFFFVPGAHRMAFVMKSGFSANAVEKFLNEAVAQVIEEGEDFLVTKEQDESDFEQIFQADIVKKLEIDVSYSNQDNGDEAMEFMDDQMKAAHMKRLKIEGTPDNTGNIDVNVRILKGAIGLAQHYGKVTASIIKDGVSSKIVTDWHPKTLAIRCKETLLRKNIVTQVVNLFRNNGNG</sequence>
<organism evidence="1 2">
    <name type="scientific">Xylanibacter ruminicola (strain ATCC 19189 / DSM 19721 / CIP 105475 / JCM 8958 / 23)</name>
    <name type="common">Prevotella ruminicola</name>
    <dbReference type="NCBI Taxonomy" id="264731"/>
    <lineage>
        <taxon>Bacteria</taxon>
        <taxon>Pseudomonadati</taxon>
        <taxon>Bacteroidota</taxon>
        <taxon>Bacteroidia</taxon>
        <taxon>Bacteroidales</taxon>
        <taxon>Prevotellaceae</taxon>
        <taxon>Xylanibacter</taxon>
    </lineage>
</organism>
<dbReference type="Pfam" id="PF15931">
    <property type="entry name" value="DUF4747"/>
    <property type="match status" value="1"/>
</dbReference>
<reference evidence="1 2" key="1">
    <citation type="journal article" date="2010" name="Microb. Ecol.">
        <title>Comparative genome analysis of Prevotella ruminicola and Prevotella bryantii: insights into their environmental niche.</title>
        <authorList>
            <consortium name="North American Consortium for Rumen Bacteria"/>
            <person name="Purushe J."/>
            <person name="Fouts D.E."/>
            <person name="Morrison M."/>
            <person name="White B.A."/>
            <person name="Mackie R.I."/>
            <person name="Coutinho P.M."/>
            <person name="Henrissat B."/>
            <person name="Nelson K.E."/>
        </authorList>
    </citation>
    <scope>NUCLEOTIDE SEQUENCE [LARGE SCALE GENOMIC DNA]</scope>
    <source>
        <strain evidence="2">ATCC 19189 / JCM 8958 / 23</strain>
    </source>
</reference>
<keyword evidence="2" id="KW-1185">Reference proteome</keyword>
<dbReference type="EMBL" id="CP002006">
    <property type="protein sequence ID" value="ADE83390.1"/>
    <property type="molecule type" value="Genomic_DNA"/>
</dbReference>
<dbReference type="HOGENOM" id="CLU_962631_0_0_10"/>
<dbReference type="Proteomes" id="UP000000927">
    <property type="component" value="Chromosome"/>
</dbReference>
<dbReference type="RefSeq" id="WP_013065373.1">
    <property type="nucleotide sequence ID" value="NC_014033.1"/>
</dbReference>
<proteinExistence type="predicted"/>
<accession>D5ETU2</accession>
<name>D5ETU2_XYLR2</name>